<evidence type="ECO:0000313" key="14">
    <source>
        <dbReference type="EMBL" id="MFC6996572.1"/>
    </source>
</evidence>
<keyword evidence="7 10" id="KW-0472">Membrane</keyword>
<evidence type="ECO:0000313" key="15">
    <source>
        <dbReference type="Proteomes" id="UP001596405"/>
    </source>
</evidence>
<dbReference type="InterPro" id="IPR039426">
    <property type="entry name" value="TonB-dep_rcpt-like"/>
</dbReference>
<keyword evidence="15" id="KW-1185">Reference proteome</keyword>
<dbReference type="PROSITE" id="PS52016">
    <property type="entry name" value="TONB_DEPENDENT_REC_3"/>
    <property type="match status" value="1"/>
</dbReference>
<evidence type="ECO:0000256" key="9">
    <source>
        <dbReference type="ARBA" id="ARBA00023237"/>
    </source>
</evidence>
<evidence type="ECO:0000259" key="12">
    <source>
        <dbReference type="Pfam" id="PF00593"/>
    </source>
</evidence>
<comment type="similarity">
    <text evidence="10 11">Belongs to the TonB-dependent receptor family.</text>
</comment>
<proteinExistence type="inferred from homology"/>
<keyword evidence="9 10" id="KW-0998">Cell outer membrane</keyword>
<accession>A0ABW2DFD6</accession>
<dbReference type="Proteomes" id="UP001596405">
    <property type="component" value="Unassembled WGS sequence"/>
</dbReference>
<keyword evidence="6 11" id="KW-0798">TonB box</keyword>
<keyword evidence="2 10" id="KW-0813">Transport</keyword>
<keyword evidence="4 10" id="KW-0812">Transmembrane</keyword>
<evidence type="ECO:0000256" key="1">
    <source>
        <dbReference type="ARBA" id="ARBA00004571"/>
    </source>
</evidence>
<dbReference type="Pfam" id="PF07715">
    <property type="entry name" value="Plug"/>
    <property type="match status" value="1"/>
</dbReference>
<sequence length="769" mass="86421">MALLLSFPAKAQQKITLSGYVKDKASGEGLIGATVSVRELSGTGAATNEYGFFSLTLAQGTYTVVVSYLGYATYSQTIQLTSAQKLNIELQEDHTKLQEVVITNTEKKDENVRSMAMSTMKMQVTELKKMPALMGEVDVIKAIQMTPGVQTAGEGTSGFYVRGGGVDQNLILLDEAPVYNASHLMGFFSVFNADAIKDVQLYKGGIPAEHGGRLSSLLDIRMKEGNSKRFAASGGIGTLSSRLTLEAPIVKDKGSFMVSGRRTYADIFFKLSSDEGIKNNRLYFYDLNLKANYTLGPKDRLFVSGYFGRDVAGNNSGAFNWGNATGTLRWNHLFNDKLFTNTTLIFSDFDYSLGSKEKSTEFTWTSHIIDYGLKNDYTFYLNPQHQLKFGVAGTFHKFQPGKVKPGPQSYFNEIKLDGTNAVEGAAYLSHEYQLSQQFTVEYGLRFSYFATVGKGTIYEYAEDGFTKTGSKEYGAMEVIQQYSGFEPRFSAKYELTESSALKASYNRMRQYLHLLSNSTASLPFDVWVPSIHYIKPQIADQVAAGYFRNFQDNTYEASAEVYYKHMDNQIDYKDNSEVFLNSRIDTVLLRGKGTSYGAEFMFRKQKGVFTGWVSYTWSKTDRTVPELNGGKAFPTRYDRRHSVNLVSTYQLNEKWSIGANWVYATGGAITMPVGRFEYEGHTYPVYSSKNGFRLPAYHRLDLAVTYDRPRSLTGKKYDSSWSLSIYNAYSRKNAFSISFRENEDHPEKTEAVKTYLFGIIPALTYNFNF</sequence>
<evidence type="ECO:0000256" key="4">
    <source>
        <dbReference type="ARBA" id="ARBA00022692"/>
    </source>
</evidence>
<evidence type="ECO:0000256" key="2">
    <source>
        <dbReference type="ARBA" id="ARBA00022448"/>
    </source>
</evidence>
<feature type="domain" description="TonB-dependent receptor plug" evidence="13">
    <location>
        <begin position="123"/>
        <end position="212"/>
    </location>
</feature>
<evidence type="ECO:0000256" key="6">
    <source>
        <dbReference type="ARBA" id="ARBA00023077"/>
    </source>
</evidence>
<evidence type="ECO:0000256" key="3">
    <source>
        <dbReference type="ARBA" id="ARBA00022452"/>
    </source>
</evidence>
<dbReference type="InterPro" id="IPR012910">
    <property type="entry name" value="Plug_dom"/>
</dbReference>
<dbReference type="Gene3D" id="2.40.170.20">
    <property type="entry name" value="TonB-dependent receptor, beta-barrel domain"/>
    <property type="match status" value="1"/>
</dbReference>
<evidence type="ECO:0000256" key="5">
    <source>
        <dbReference type="ARBA" id="ARBA00022729"/>
    </source>
</evidence>
<evidence type="ECO:0000256" key="11">
    <source>
        <dbReference type="RuleBase" id="RU003357"/>
    </source>
</evidence>
<evidence type="ECO:0000256" key="7">
    <source>
        <dbReference type="ARBA" id="ARBA00023136"/>
    </source>
</evidence>
<evidence type="ECO:0000256" key="10">
    <source>
        <dbReference type="PROSITE-ProRule" id="PRU01360"/>
    </source>
</evidence>
<dbReference type="PANTHER" id="PTHR30069">
    <property type="entry name" value="TONB-DEPENDENT OUTER MEMBRANE RECEPTOR"/>
    <property type="match status" value="1"/>
</dbReference>
<dbReference type="Pfam" id="PF13715">
    <property type="entry name" value="CarbopepD_reg_2"/>
    <property type="match status" value="1"/>
</dbReference>
<dbReference type="InterPro" id="IPR008969">
    <property type="entry name" value="CarboxyPept-like_regulatory"/>
</dbReference>
<keyword evidence="5" id="KW-0732">Signal</keyword>
<dbReference type="Pfam" id="PF00593">
    <property type="entry name" value="TonB_dep_Rec_b-barrel"/>
    <property type="match status" value="1"/>
</dbReference>
<comment type="caution">
    <text evidence="14">The sequence shown here is derived from an EMBL/GenBank/DDBJ whole genome shotgun (WGS) entry which is preliminary data.</text>
</comment>
<dbReference type="EMBL" id="JBHSYQ010000003">
    <property type="protein sequence ID" value="MFC6996572.1"/>
    <property type="molecule type" value="Genomic_DNA"/>
</dbReference>
<feature type="domain" description="TonB-dependent receptor-like beta-barrel" evidence="12">
    <location>
        <begin position="285"/>
        <end position="727"/>
    </location>
</feature>
<dbReference type="SUPFAM" id="SSF56935">
    <property type="entry name" value="Porins"/>
    <property type="match status" value="1"/>
</dbReference>
<comment type="subcellular location">
    <subcellularLocation>
        <location evidence="1 10">Cell outer membrane</location>
        <topology evidence="1 10">Multi-pass membrane protein</topology>
    </subcellularLocation>
</comment>
<keyword evidence="3 10" id="KW-1134">Transmembrane beta strand</keyword>
<dbReference type="InterPro" id="IPR037066">
    <property type="entry name" value="Plug_dom_sf"/>
</dbReference>
<reference evidence="15" key="1">
    <citation type="journal article" date="2019" name="Int. J. Syst. Evol. Microbiol.">
        <title>The Global Catalogue of Microorganisms (GCM) 10K type strain sequencing project: providing services to taxonomists for standard genome sequencing and annotation.</title>
        <authorList>
            <consortium name="The Broad Institute Genomics Platform"/>
            <consortium name="The Broad Institute Genome Sequencing Center for Infectious Disease"/>
            <person name="Wu L."/>
            <person name="Ma J."/>
        </authorList>
    </citation>
    <scope>NUCLEOTIDE SEQUENCE [LARGE SCALE GENOMIC DNA]</scope>
    <source>
        <strain evidence="15">CGMCC 4.7393</strain>
    </source>
</reference>
<evidence type="ECO:0000256" key="8">
    <source>
        <dbReference type="ARBA" id="ARBA00023170"/>
    </source>
</evidence>
<dbReference type="PANTHER" id="PTHR30069:SF29">
    <property type="entry name" value="HEMOGLOBIN AND HEMOGLOBIN-HAPTOGLOBIN-BINDING PROTEIN 1-RELATED"/>
    <property type="match status" value="1"/>
</dbReference>
<name>A0ABW2DFD6_9BACT</name>
<gene>
    <name evidence="14" type="ORF">ACFQHR_02995</name>
</gene>
<dbReference type="Gene3D" id="2.60.40.1120">
    <property type="entry name" value="Carboxypeptidase-like, regulatory domain"/>
    <property type="match status" value="1"/>
</dbReference>
<dbReference type="RefSeq" id="WP_239693416.1">
    <property type="nucleotide sequence ID" value="NZ_JBHSYQ010000003.1"/>
</dbReference>
<dbReference type="InterPro" id="IPR036942">
    <property type="entry name" value="Beta-barrel_TonB_sf"/>
</dbReference>
<protein>
    <submittedName>
        <fullName evidence="14">TonB-dependent receptor domain-containing protein</fullName>
    </submittedName>
</protein>
<organism evidence="14 15">
    <name type="scientific">Rufibacter roseus</name>
    <dbReference type="NCBI Taxonomy" id="1567108"/>
    <lineage>
        <taxon>Bacteria</taxon>
        <taxon>Pseudomonadati</taxon>
        <taxon>Bacteroidota</taxon>
        <taxon>Cytophagia</taxon>
        <taxon>Cytophagales</taxon>
        <taxon>Hymenobacteraceae</taxon>
        <taxon>Rufibacter</taxon>
    </lineage>
</organism>
<dbReference type="Gene3D" id="2.170.130.10">
    <property type="entry name" value="TonB-dependent receptor, plug domain"/>
    <property type="match status" value="1"/>
</dbReference>
<keyword evidence="8 14" id="KW-0675">Receptor</keyword>
<dbReference type="InterPro" id="IPR000531">
    <property type="entry name" value="Beta-barrel_TonB"/>
</dbReference>
<dbReference type="SUPFAM" id="SSF49464">
    <property type="entry name" value="Carboxypeptidase regulatory domain-like"/>
    <property type="match status" value="1"/>
</dbReference>
<evidence type="ECO:0000259" key="13">
    <source>
        <dbReference type="Pfam" id="PF07715"/>
    </source>
</evidence>